<gene>
    <name evidence="2" type="ORF">Q9R08_20080</name>
</gene>
<organism evidence="2 3">
    <name type="scientific">Microbacterium psychrotolerans</name>
    <dbReference type="NCBI Taxonomy" id="3068321"/>
    <lineage>
        <taxon>Bacteria</taxon>
        <taxon>Bacillati</taxon>
        <taxon>Actinomycetota</taxon>
        <taxon>Actinomycetes</taxon>
        <taxon>Micrococcales</taxon>
        <taxon>Microbacteriaceae</taxon>
        <taxon>Microbacterium</taxon>
    </lineage>
</organism>
<name>A0ABU0Z6R9_9MICO</name>
<evidence type="ECO:0000256" key="1">
    <source>
        <dbReference type="SAM" id="Phobius"/>
    </source>
</evidence>
<keyword evidence="1" id="KW-0472">Membrane</keyword>
<protein>
    <recommendedName>
        <fullName evidence="4">Thioester domain-containing protein</fullName>
    </recommendedName>
</protein>
<keyword evidence="3" id="KW-1185">Reference proteome</keyword>
<dbReference type="EMBL" id="JAVFWO010000008">
    <property type="protein sequence ID" value="MDQ7880298.1"/>
    <property type="molecule type" value="Genomic_DNA"/>
</dbReference>
<keyword evidence="1" id="KW-0812">Transmembrane</keyword>
<dbReference type="Proteomes" id="UP001235133">
    <property type="component" value="Unassembled WGS sequence"/>
</dbReference>
<sequence length="532" mass="54452">MPRTDPSSFTLTPRRPSFIVRFLRWRTLPLPAYVLVVVVLAVLLVMDIAAPSHADAAERGTGFGTWAPISAYGWHGSMLVDGVHTYCITPGAPAPTGPSTDHGISGSAAGLSPQQLAGINLLVSTYGQTDDPVQAAAVAWAVKAIANREETLHAFGYRGDSLAGAIHWTFSALAPQHDRAVQERAVAYYDEAVRAAQNAVNASGSLVFSADPADHRAGTVRVEATAAATGTVTLANAVFATTGSPTLDGAAAGSTYAIRTVQPQPGRAYTVSGTGRLTAGLPAAVRHYTTPGGQQTAGPAPAVPFDIAGADAAPRVPPFSPSISTEVPARETAAGPYIDEVTFAAEDGSWPRAENGSYLPVTARAVVYRTDAEPVPASEVPDDATVVGTLQVTTDPALGPTAAYTVTSPWAMTTPGFYTAVWSVSGADQVAAVAAHTGPGFVWTERFGEPSQIAVIAPPVAEPTPAPTPAVTTPAPAAADVAPTPRAAALAATGIDVAAVRTPLAVAIGLVSSGVAILASRRPRFGARLTIR</sequence>
<evidence type="ECO:0000313" key="2">
    <source>
        <dbReference type="EMBL" id="MDQ7880298.1"/>
    </source>
</evidence>
<comment type="caution">
    <text evidence="2">The sequence shown here is derived from an EMBL/GenBank/DDBJ whole genome shotgun (WGS) entry which is preliminary data.</text>
</comment>
<feature type="transmembrane region" description="Helical" evidence="1">
    <location>
        <begin position="30"/>
        <end position="50"/>
    </location>
</feature>
<evidence type="ECO:0000313" key="3">
    <source>
        <dbReference type="Proteomes" id="UP001235133"/>
    </source>
</evidence>
<reference evidence="2 3" key="1">
    <citation type="submission" date="2023-08" db="EMBL/GenBank/DDBJ databases">
        <title>Microbacterium psychrotolerans sp. nov., a psychrotolerant bacterium isolated from soil in Heilongjiang Province, China.</title>
        <authorList>
            <person name="An P."/>
            <person name="Zhao D."/>
            <person name="Xiang H."/>
        </authorList>
    </citation>
    <scope>NUCLEOTIDE SEQUENCE [LARGE SCALE GENOMIC DNA]</scope>
    <source>
        <strain evidence="2 3">QXD-8</strain>
    </source>
</reference>
<keyword evidence="1" id="KW-1133">Transmembrane helix</keyword>
<accession>A0ABU0Z6R9</accession>
<dbReference type="RefSeq" id="WP_308869976.1">
    <property type="nucleotide sequence ID" value="NZ_JAVFWO010000008.1"/>
</dbReference>
<proteinExistence type="predicted"/>
<evidence type="ECO:0008006" key="4">
    <source>
        <dbReference type="Google" id="ProtNLM"/>
    </source>
</evidence>